<reference evidence="3" key="1">
    <citation type="journal article" date="2019" name="Int. J. Syst. Evol. Microbiol.">
        <title>The Global Catalogue of Microorganisms (GCM) 10K type strain sequencing project: providing services to taxonomists for standard genome sequencing and annotation.</title>
        <authorList>
            <consortium name="The Broad Institute Genomics Platform"/>
            <consortium name="The Broad Institute Genome Sequencing Center for Infectious Disease"/>
            <person name="Wu L."/>
            <person name="Ma J."/>
        </authorList>
    </citation>
    <scope>NUCLEOTIDE SEQUENCE [LARGE SCALE GENOMIC DNA]</scope>
    <source>
        <strain evidence="3">CGMCC 4.7608</strain>
    </source>
</reference>
<dbReference type="Pfam" id="PF12118">
    <property type="entry name" value="SprA-related"/>
    <property type="match status" value="1"/>
</dbReference>
<feature type="region of interest" description="Disordered" evidence="1">
    <location>
        <begin position="43"/>
        <end position="100"/>
    </location>
</feature>
<protein>
    <submittedName>
        <fullName evidence="2">Metalloprotease CJM1_0395 family protein</fullName>
    </submittedName>
</protein>
<comment type="caution">
    <text evidence="2">The sequence shown here is derived from an EMBL/GenBank/DDBJ whole genome shotgun (WGS) entry which is preliminary data.</text>
</comment>
<sequence>MSLSGISSYGAYGGYALQTAHGPNCQCPACQQSLASAATPVAAAAASGNRADNTDAAPKQTDQAKPNAARGIDGKPLDEQQQKQVEELKARDSDVRQHEQAHLAAGGALAGGGATYSYQQGPDGKQYAIGGEVSIRLARGSTPQETIANAQTVQRAALAPADPSGQDRSVAAAAAQMEQQARIELMQQQAGKQGMSPLQARQKINSPEQQGPGLGSNIDTYA</sequence>
<dbReference type="InterPro" id="IPR021973">
    <property type="entry name" value="SprA-related"/>
</dbReference>
<keyword evidence="3" id="KW-1185">Reference proteome</keyword>
<dbReference type="RefSeq" id="WP_378124218.1">
    <property type="nucleotide sequence ID" value="NZ_JBHSEK010000002.1"/>
</dbReference>
<feature type="compositionally biased region" description="Low complexity" evidence="1">
    <location>
        <begin position="171"/>
        <end position="180"/>
    </location>
</feature>
<keyword evidence="2" id="KW-0482">Metalloprotease</keyword>
<dbReference type="Proteomes" id="UP001595999">
    <property type="component" value="Unassembled WGS sequence"/>
</dbReference>
<keyword evidence="2" id="KW-0645">Protease</keyword>
<feature type="compositionally biased region" description="Basic and acidic residues" evidence="1">
    <location>
        <begin position="72"/>
        <end position="100"/>
    </location>
</feature>
<organism evidence="2 3">
    <name type="scientific">Chromobacterium aquaticum</name>
    <dbReference type="NCBI Taxonomy" id="467180"/>
    <lineage>
        <taxon>Bacteria</taxon>
        <taxon>Pseudomonadati</taxon>
        <taxon>Pseudomonadota</taxon>
        <taxon>Betaproteobacteria</taxon>
        <taxon>Neisseriales</taxon>
        <taxon>Chromobacteriaceae</taxon>
        <taxon>Chromobacterium</taxon>
    </lineage>
</organism>
<dbReference type="EMBL" id="JBHSEK010000002">
    <property type="protein sequence ID" value="MFC4488952.1"/>
    <property type="molecule type" value="Genomic_DNA"/>
</dbReference>
<keyword evidence="2" id="KW-0378">Hydrolase</keyword>
<evidence type="ECO:0000313" key="2">
    <source>
        <dbReference type="EMBL" id="MFC4488952.1"/>
    </source>
</evidence>
<name>A0ABV8ZPQ6_9NEIS</name>
<gene>
    <name evidence="2" type="ORF">ACFO0R_04910</name>
</gene>
<accession>A0ABV8ZPQ6</accession>
<evidence type="ECO:0000256" key="1">
    <source>
        <dbReference type="SAM" id="MobiDB-lite"/>
    </source>
</evidence>
<feature type="region of interest" description="Disordered" evidence="1">
    <location>
        <begin position="157"/>
        <end position="222"/>
    </location>
</feature>
<dbReference type="GO" id="GO:0008237">
    <property type="term" value="F:metallopeptidase activity"/>
    <property type="evidence" value="ECO:0007669"/>
    <property type="project" value="UniProtKB-KW"/>
</dbReference>
<proteinExistence type="predicted"/>
<evidence type="ECO:0000313" key="3">
    <source>
        <dbReference type="Proteomes" id="UP001595999"/>
    </source>
</evidence>